<evidence type="ECO:0000313" key="3">
    <source>
        <dbReference type="WBParaSite" id="PEQ_0001403301-mRNA-1"/>
    </source>
</evidence>
<evidence type="ECO:0000313" key="2">
    <source>
        <dbReference type="Proteomes" id="UP000887564"/>
    </source>
</evidence>
<feature type="compositionally biased region" description="Polar residues" evidence="1">
    <location>
        <begin position="40"/>
        <end position="65"/>
    </location>
</feature>
<dbReference type="Proteomes" id="UP000887564">
    <property type="component" value="Unplaced"/>
</dbReference>
<reference evidence="3" key="1">
    <citation type="submission" date="2022-11" db="UniProtKB">
        <authorList>
            <consortium name="WormBaseParasite"/>
        </authorList>
    </citation>
    <scope>IDENTIFICATION</scope>
</reference>
<accession>A0A914S5Y7</accession>
<dbReference type="AlphaFoldDB" id="A0A914S5Y7"/>
<sequence>MLNEEQRCQQCCDQSARQPSYASTISNNYPIYLRLGSSRLTPNTPLNGNTATEPAQPLDSAQSMGSGRERANSIPINKACTQICRPFCTRQCISLGQITSYMNENPSSTMGQGFALTTPQAFGAMTSQESPLLISAQGAARGPHAIIAYEYRPENSQRFQPILPQRSASVASQAPEIVQYAPECASACRPLCNVSCNQRNEGSLQGIESPVYNAPLPTYVPTVGNIESLTQQSAKECLPVCMPQCDKQCIHNRPQPLAIVREPAVTTLQPIPMPTELPLPLPLQPLITECLPSTIETECFCPSGFIVCVSVSGSNQCCRRR</sequence>
<name>A0A914S5Y7_PAREQ</name>
<feature type="region of interest" description="Disordered" evidence="1">
    <location>
        <begin position="40"/>
        <end position="70"/>
    </location>
</feature>
<dbReference type="WBParaSite" id="PEQ_0001403301-mRNA-1">
    <property type="protein sequence ID" value="PEQ_0001403301-mRNA-1"/>
    <property type="gene ID" value="PEQ_0001403301"/>
</dbReference>
<proteinExistence type="predicted"/>
<keyword evidence="2" id="KW-1185">Reference proteome</keyword>
<evidence type="ECO:0000256" key="1">
    <source>
        <dbReference type="SAM" id="MobiDB-lite"/>
    </source>
</evidence>
<organism evidence="2 3">
    <name type="scientific">Parascaris equorum</name>
    <name type="common">Equine roundworm</name>
    <dbReference type="NCBI Taxonomy" id="6256"/>
    <lineage>
        <taxon>Eukaryota</taxon>
        <taxon>Metazoa</taxon>
        <taxon>Ecdysozoa</taxon>
        <taxon>Nematoda</taxon>
        <taxon>Chromadorea</taxon>
        <taxon>Rhabditida</taxon>
        <taxon>Spirurina</taxon>
        <taxon>Ascaridomorpha</taxon>
        <taxon>Ascaridoidea</taxon>
        <taxon>Ascarididae</taxon>
        <taxon>Parascaris</taxon>
    </lineage>
</organism>
<protein>
    <submittedName>
        <fullName evidence="3">Uncharacterized protein</fullName>
    </submittedName>
</protein>